<dbReference type="InterPro" id="IPR013325">
    <property type="entry name" value="RNA_pol_sigma_r2"/>
</dbReference>
<comment type="similarity">
    <text evidence="1">Belongs to the sigma-70 factor family. ECF subfamily.</text>
</comment>
<comment type="caution">
    <text evidence="7">The sequence shown here is derived from an EMBL/GenBank/DDBJ whole genome shotgun (WGS) entry which is preliminary data.</text>
</comment>
<evidence type="ECO:0000256" key="2">
    <source>
        <dbReference type="ARBA" id="ARBA00023015"/>
    </source>
</evidence>
<keyword evidence="3" id="KW-0731">Sigma factor</keyword>
<dbReference type="Pfam" id="PF08281">
    <property type="entry name" value="Sigma70_r4_2"/>
    <property type="match status" value="1"/>
</dbReference>
<dbReference type="GO" id="GO:0016987">
    <property type="term" value="F:sigma factor activity"/>
    <property type="evidence" value="ECO:0007669"/>
    <property type="project" value="UniProtKB-KW"/>
</dbReference>
<dbReference type="InterPro" id="IPR007627">
    <property type="entry name" value="RNA_pol_sigma70_r2"/>
</dbReference>
<dbReference type="NCBIfam" id="TIGR02937">
    <property type="entry name" value="sigma70-ECF"/>
    <property type="match status" value="1"/>
</dbReference>
<evidence type="ECO:0000256" key="3">
    <source>
        <dbReference type="ARBA" id="ARBA00023082"/>
    </source>
</evidence>
<dbReference type="Pfam" id="PF04542">
    <property type="entry name" value="Sigma70_r2"/>
    <property type="match status" value="1"/>
</dbReference>
<dbReference type="PANTHER" id="PTHR43133">
    <property type="entry name" value="RNA POLYMERASE ECF-TYPE SIGMA FACTO"/>
    <property type="match status" value="1"/>
</dbReference>
<gene>
    <name evidence="7" type="ORF">GWK08_13030</name>
</gene>
<dbReference type="InterPro" id="IPR013249">
    <property type="entry name" value="RNA_pol_sigma70_r4_t2"/>
</dbReference>
<sequence>MEHLELIKACKQNSYQAQIKVYESYKDMMFNACWRILRNEHDAQDAVHDAFIKAFKNIHKLDYDTNLGAWLKRIVINHSLDLLKAKKKIKWLEDTEVADGETDEKDDDADRQWSVERVKKAIDGLKEKYRIIVVLYLIENYTHKEIAQALNLNESTVRNQYKRGKEQLQQQLKNTILS</sequence>
<keyword evidence="8" id="KW-1185">Reference proteome</keyword>
<dbReference type="SUPFAM" id="SSF88659">
    <property type="entry name" value="Sigma3 and sigma4 domains of RNA polymerase sigma factors"/>
    <property type="match status" value="1"/>
</dbReference>
<dbReference type="Gene3D" id="1.10.10.10">
    <property type="entry name" value="Winged helix-like DNA-binding domain superfamily/Winged helix DNA-binding domain"/>
    <property type="match status" value="1"/>
</dbReference>
<dbReference type="Proteomes" id="UP000468581">
    <property type="component" value="Unassembled WGS sequence"/>
</dbReference>
<evidence type="ECO:0000256" key="4">
    <source>
        <dbReference type="ARBA" id="ARBA00023163"/>
    </source>
</evidence>
<organism evidence="7 8">
    <name type="scientific">Leptobacterium flavescens</name>
    <dbReference type="NCBI Taxonomy" id="472055"/>
    <lineage>
        <taxon>Bacteria</taxon>
        <taxon>Pseudomonadati</taxon>
        <taxon>Bacteroidota</taxon>
        <taxon>Flavobacteriia</taxon>
        <taxon>Flavobacteriales</taxon>
        <taxon>Flavobacteriaceae</taxon>
        <taxon>Leptobacterium</taxon>
    </lineage>
</organism>
<name>A0A6P0UPI2_9FLAO</name>
<proteinExistence type="inferred from homology"/>
<evidence type="ECO:0000256" key="1">
    <source>
        <dbReference type="ARBA" id="ARBA00010641"/>
    </source>
</evidence>
<keyword evidence="2" id="KW-0805">Transcription regulation</keyword>
<dbReference type="InterPro" id="IPR013324">
    <property type="entry name" value="RNA_pol_sigma_r3/r4-like"/>
</dbReference>
<dbReference type="RefSeq" id="WP_163607664.1">
    <property type="nucleotide sequence ID" value="NZ_JAABOO010000003.1"/>
</dbReference>
<feature type="domain" description="RNA polymerase sigma-70 region 2" evidence="5">
    <location>
        <begin position="22"/>
        <end position="88"/>
    </location>
</feature>
<dbReference type="Gene3D" id="1.10.1740.10">
    <property type="match status" value="1"/>
</dbReference>
<evidence type="ECO:0000259" key="5">
    <source>
        <dbReference type="Pfam" id="PF04542"/>
    </source>
</evidence>
<dbReference type="PANTHER" id="PTHR43133:SF60">
    <property type="entry name" value="RNA POLYMERASE SIGMA FACTOR SIGV"/>
    <property type="match status" value="1"/>
</dbReference>
<dbReference type="CDD" id="cd06171">
    <property type="entry name" value="Sigma70_r4"/>
    <property type="match status" value="1"/>
</dbReference>
<reference evidence="7 8" key="1">
    <citation type="submission" date="2020-01" db="EMBL/GenBank/DDBJ databases">
        <title>Leptobacterium flavescens.</title>
        <authorList>
            <person name="Wang G."/>
        </authorList>
    </citation>
    <scope>NUCLEOTIDE SEQUENCE [LARGE SCALE GENOMIC DNA]</scope>
    <source>
        <strain evidence="7 8">KCTC 22160</strain>
    </source>
</reference>
<accession>A0A6P0UPI2</accession>
<dbReference type="AlphaFoldDB" id="A0A6P0UPI2"/>
<dbReference type="SUPFAM" id="SSF88946">
    <property type="entry name" value="Sigma2 domain of RNA polymerase sigma factors"/>
    <property type="match status" value="1"/>
</dbReference>
<keyword evidence="4" id="KW-0804">Transcription</keyword>
<dbReference type="InterPro" id="IPR014284">
    <property type="entry name" value="RNA_pol_sigma-70_dom"/>
</dbReference>
<dbReference type="EMBL" id="JAABOO010000003">
    <property type="protein sequence ID" value="NER14370.1"/>
    <property type="molecule type" value="Genomic_DNA"/>
</dbReference>
<feature type="domain" description="RNA polymerase sigma factor 70 region 4 type 2" evidence="6">
    <location>
        <begin position="117"/>
        <end position="168"/>
    </location>
</feature>
<evidence type="ECO:0000259" key="6">
    <source>
        <dbReference type="Pfam" id="PF08281"/>
    </source>
</evidence>
<dbReference type="InterPro" id="IPR036388">
    <property type="entry name" value="WH-like_DNA-bd_sf"/>
</dbReference>
<evidence type="ECO:0000313" key="7">
    <source>
        <dbReference type="EMBL" id="NER14370.1"/>
    </source>
</evidence>
<dbReference type="GO" id="GO:0003677">
    <property type="term" value="F:DNA binding"/>
    <property type="evidence" value="ECO:0007669"/>
    <property type="project" value="InterPro"/>
</dbReference>
<evidence type="ECO:0000313" key="8">
    <source>
        <dbReference type="Proteomes" id="UP000468581"/>
    </source>
</evidence>
<protein>
    <submittedName>
        <fullName evidence="7">Sigma-70 family RNA polymerase sigma factor</fullName>
    </submittedName>
</protein>
<dbReference type="GO" id="GO:0006352">
    <property type="term" value="P:DNA-templated transcription initiation"/>
    <property type="evidence" value="ECO:0007669"/>
    <property type="project" value="InterPro"/>
</dbReference>
<dbReference type="InterPro" id="IPR039425">
    <property type="entry name" value="RNA_pol_sigma-70-like"/>
</dbReference>